<dbReference type="Gene3D" id="3.40.1050.10">
    <property type="entry name" value="Carbonic anhydrase"/>
    <property type="match status" value="1"/>
</dbReference>
<proteinExistence type="inferred from homology"/>
<dbReference type="PANTHER" id="PTHR11002:SF76">
    <property type="entry name" value="CARBONIC ANHYDRASE"/>
    <property type="match status" value="1"/>
</dbReference>
<dbReference type="AlphaFoldDB" id="A0A975TSI4"/>
<keyword evidence="5 8" id="KW-0456">Lyase</keyword>
<comment type="function">
    <text evidence="8">Reversible hydration of carbon dioxide.</text>
</comment>
<dbReference type="EMBL" id="JAIMBW010000001">
    <property type="protein sequence ID" value="MBY4894184.1"/>
    <property type="molecule type" value="Genomic_DNA"/>
</dbReference>
<evidence type="ECO:0000256" key="5">
    <source>
        <dbReference type="ARBA" id="ARBA00023239"/>
    </source>
</evidence>
<evidence type="ECO:0000256" key="8">
    <source>
        <dbReference type="RuleBase" id="RU003956"/>
    </source>
</evidence>
<feature type="binding site" evidence="7">
    <location>
        <position position="47"/>
    </location>
    <ligand>
        <name>Zn(2+)</name>
        <dbReference type="ChEBI" id="CHEBI:29105"/>
    </ligand>
</feature>
<evidence type="ECO:0000256" key="7">
    <source>
        <dbReference type="PIRSR" id="PIRSR601765-1"/>
    </source>
</evidence>
<evidence type="ECO:0000256" key="3">
    <source>
        <dbReference type="ARBA" id="ARBA00022723"/>
    </source>
</evidence>
<dbReference type="Proteomes" id="UP000693972">
    <property type="component" value="Unassembled WGS sequence"/>
</dbReference>
<name>A0A975TSI4_9RHOB</name>
<keyword evidence="11" id="KW-1185">Reference proteome</keyword>
<gene>
    <name evidence="9" type="ORF">KUL25_15610</name>
    <name evidence="10" type="ORF">KUL25_15615</name>
</gene>
<dbReference type="EMBL" id="CP078073">
    <property type="protein sequence ID" value="QXL86864.1"/>
    <property type="molecule type" value="Genomic_DNA"/>
</dbReference>
<feature type="binding site" evidence="7">
    <location>
        <position position="108"/>
    </location>
    <ligand>
        <name>Zn(2+)</name>
        <dbReference type="ChEBI" id="CHEBI:29105"/>
    </ligand>
</feature>
<dbReference type="SMART" id="SM00947">
    <property type="entry name" value="Pro_CA"/>
    <property type="match status" value="1"/>
</dbReference>
<evidence type="ECO:0000313" key="9">
    <source>
        <dbReference type="EMBL" id="MBY4894184.1"/>
    </source>
</evidence>
<feature type="binding site" evidence="7">
    <location>
        <position position="111"/>
    </location>
    <ligand>
        <name>Zn(2+)</name>
        <dbReference type="ChEBI" id="CHEBI:29105"/>
    </ligand>
</feature>
<evidence type="ECO:0000256" key="2">
    <source>
        <dbReference type="ARBA" id="ARBA00012925"/>
    </source>
</evidence>
<dbReference type="EC" id="4.2.1.1" evidence="2 8"/>
<dbReference type="CDD" id="cd00884">
    <property type="entry name" value="beta_CA_cladeB"/>
    <property type="match status" value="1"/>
</dbReference>
<dbReference type="InterPro" id="IPR015892">
    <property type="entry name" value="Carbonic_anhydrase_CS"/>
</dbReference>
<comment type="catalytic activity">
    <reaction evidence="6 8">
        <text>hydrogencarbonate + H(+) = CO2 + H2O</text>
        <dbReference type="Rhea" id="RHEA:10748"/>
        <dbReference type="ChEBI" id="CHEBI:15377"/>
        <dbReference type="ChEBI" id="CHEBI:15378"/>
        <dbReference type="ChEBI" id="CHEBI:16526"/>
        <dbReference type="ChEBI" id="CHEBI:17544"/>
        <dbReference type="EC" id="4.2.1.1"/>
    </reaction>
</comment>
<dbReference type="Pfam" id="PF00484">
    <property type="entry name" value="Pro_CA"/>
    <property type="match status" value="1"/>
</dbReference>
<dbReference type="InterPro" id="IPR001765">
    <property type="entry name" value="Carbonic_anhydrase"/>
</dbReference>
<evidence type="ECO:0000313" key="11">
    <source>
        <dbReference type="Proteomes" id="UP000693972"/>
    </source>
</evidence>
<sequence length="216" mass="24115">MHRVNSLPSYLLERYKDWKDSTFPENRDWFRKLADEGQHPRAMVIACCDSRVAINSVFGQRTGELFVHRNIANLVPPYTPDGNHHGTGAAVEFAVKHLKVEHILVMGHSNCGGVAGCISMCEGHAPEFDEDESLIGRWLDVLRPGFATVADIKNPQDRQTALEKEGIHVSLENLLGYPFVKAAVDAETLSLHGLWADIADMDLETFDGRIRHFAPT</sequence>
<keyword evidence="3 7" id="KW-0479">Metal-binding</keyword>
<reference evidence="10 11" key="1">
    <citation type="submission" date="2021-07" db="EMBL/GenBank/DDBJ databases">
        <title>Karlodiniumbacter phycospheric gen. nov., sp. nov., a phycosphere bacterium isolated from karlodinium veneficum.</title>
        <authorList>
            <person name="Peng Y."/>
            <person name="Jiang L."/>
            <person name="Lee J."/>
        </authorList>
    </citation>
    <scope>NUCLEOTIDE SEQUENCE</scope>
    <source>
        <strain evidence="10 11">N5</strain>
    </source>
</reference>
<dbReference type="PANTHER" id="PTHR11002">
    <property type="entry name" value="CARBONIC ANHYDRASE"/>
    <property type="match status" value="1"/>
</dbReference>
<dbReference type="InterPro" id="IPR036874">
    <property type="entry name" value="Carbonic_anhydrase_sf"/>
</dbReference>
<comment type="similarity">
    <text evidence="1 8">Belongs to the beta-class carbonic anhydrase family.</text>
</comment>
<dbReference type="GO" id="GO:0004089">
    <property type="term" value="F:carbonate dehydratase activity"/>
    <property type="evidence" value="ECO:0007669"/>
    <property type="project" value="UniProtKB-UniRule"/>
</dbReference>
<keyword evidence="4 7" id="KW-0862">Zinc</keyword>
<evidence type="ECO:0000313" key="10">
    <source>
        <dbReference type="EMBL" id="QXL86864.1"/>
    </source>
</evidence>
<dbReference type="InterPro" id="IPR045066">
    <property type="entry name" value="Beta_CA_cladeB"/>
</dbReference>
<dbReference type="SUPFAM" id="SSF53056">
    <property type="entry name" value="beta-carbonic anhydrase, cab"/>
    <property type="match status" value="1"/>
</dbReference>
<dbReference type="PROSITE" id="PS00705">
    <property type="entry name" value="PROK_CO2_ANHYDRASE_2"/>
    <property type="match status" value="1"/>
</dbReference>
<organism evidence="10">
    <name type="scientific">Gymnodinialimonas phycosphaerae</name>
    <dbReference type="NCBI Taxonomy" id="2841589"/>
    <lineage>
        <taxon>Bacteria</taxon>
        <taxon>Pseudomonadati</taxon>
        <taxon>Pseudomonadota</taxon>
        <taxon>Alphaproteobacteria</taxon>
        <taxon>Rhodobacterales</taxon>
        <taxon>Paracoccaceae</taxon>
        <taxon>Gymnodinialimonas</taxon>
    </lineage>
</organism>
<comment type="cofactor">
    <cofactor evidence="7">
        <name>Zn(2+)</name>
        <dbReference type="ChEBI" id="CHEBI:29105"/>
    </cofactor>
    <text evidence="7">Binds 1 zinc ion per subunit.</text>
</comment>
<accession>A0A975TSI4</accession>
<dbReference type="RefSeq" id="WP_257893785.1">
    <property type="nucleotide sequence ID" value="NZ_JAIMBW010000001.1"/>
</dbReference>
<dbReference type="GO" id="GO:0015976">
    <property type="term" value="P:carbon utilization"/>
    <property type="evidence" value="ECO:0007669"/>
    <property type="project" value="InterPro"/>
</dbReference>
<protein>
    <recommendedName>
        <fullName evidence="2 8">Carbonic anhydrase</fullName>
        <ecNumber evidence="2 8">4.2.1.1</ecNumber>
    </recommendedName>
    <alternativeName>
        <fullName evidence="8">Carbonate dehydratase</fullName>
    </alternativeName>
</protein>
<dbReference type="GO" id="GO:0008270">
    <property type="term" value="F:zinc ion binding"/>
    <property type="evidence" value="ECO:0007669"/>
    <property type="project" value="UniProtKB-UniRule"/>
</dbReference>
<evidence type="ECO:0000256" key="4">
    <source>
        <dbReference type="ARBA" id="ARBA00022833"/>
    </source>
</evidence>
<feature type="binding site" evidence="7">
    <location>
        <position position="49"/>
    </location>
    <ligand>
        <name>Zn(2+)</name>
        <dbReference type="ChEBI" id="CHEBI:29105"/>
    </ligand>
</feature>
<evidence type="ECO:0000256" key="6">
    <source>
        <dbReference type="ARBA" id="ARBA00048348"/>
    </source>
</evidence>
<evidence type="ECO:0000256" key="1">
    <source>
        <dbReference type="ARBA" id="ARBA00006217"/>
    </source>
</evidence>